<name>A0AAW3GJ64_STRSZ</name>
<dbReference type="PANTHER" id="PTHR34857:SF2">
    <property type="entry name" value="SLL0384 PROTEIN"/>
    <property type="match status" value="1"/>
</dbReference>
<dbReference type="EMBL" id="JAUE01000075">
    <property type="protein sequence ID" value="KIS15741.1"/>
    <property type="molecule type" value="Genomic_DNA"/>
</dbReference>
<evidence type="ECO:0000256" key="2">
    <source>
        <dbReference type="ARBA" id="ARBA00022475"/>
    </source>
</evidence>
<proteinExistence type="predicted"/>
<accession>A0AAW3GJ64</accession>
<dbReference type="InterPro" id="IPR051611">
    <property type="entry name" value="ECF_transporter_component"/>
</dbReference>
<comment type="caution">
    <text evidence="7">The sequence shown here is derived from an EMBL/GenBank/DDBJ whole genome shotgun (WGS) entry which is preliminary data.</text>
</comment>
<keyword evidence="5 6" id="KW-0472">Membrane</keyword>
<evidence type="ECO:0000256" key="5">
    <source>
        <dbReference type="ARBA" id="ARBA00023136"/>
    </source>
</evidence>
<gene>
    <name evidence="7" type="ORF">AT55_01422</name>
</gene>
<feature type="transmembrane region" description="Helical" evidence="6">
    <location>
        <begin position="214"/>
        <end position="233"/>
    </location>
</feature>
<dbReference type="RefSeq" id="WP_043037390.1">
    <property type="nucleotide sequence ID" value="NZ_JAUE01000075.1"/>
</dbReference>
<dbReference type="PANTHER" id="PTHR34857">
    <property type="entry name" value="SLL0384 PROTEIN"/>
    <property type="match status" value="1"/>
</dbReference>
<dbReference type="CDD" id="cd16914">
    <property type="entry name" value="EcfT"/>
    <property type="match status" value="1"/>
</dbReference>
<organism evidence="7 8">
    <name type="scientific">Streptococcus equi subsp. zooepidemicus Sz4is</name>
    <dbReference type="NCBI Taxonomy" id="1381082"/>
    <lineage>
        <taxon>Bacteria</taxon>
        <taxon>Bacillati</taxon>
        <taxon>Bacillota</taxon>
        <taxon>Bacilli</taxon>
        <taxon>Lactobacillales</taxon>
        <taxon>Streptococcaceae</taxon>
        <taxon>Streptococcus</taxon>
    </lineage>
</organism>
<keyword evidence="4 6" id="KW-1133">Transmembrane helix</keyword>
<keyword evidence="2" id="KW-1003">Cell membrane</keyword>
<evidence type="ECO:0000256" key="3">
    <source>
        <dbReference type="ARBA" id="ARBA00022692"/>
    </source>
</evidence>
<evidence type="ECO:0000256" key="6">
    <source>
        <dbReference type="SAM" id="Phobius"/>
    </source>
</evidence>
<dbReference type="Proteomes" id="UP000032278">
    <property type="component" value="Unassembled WGS sequence"/>
</dbReference>
<reference evidence="7 8" key="1">
    <citation type="submission" date="2013-11" db="EMBL/GenBank/DDBJ databases">
        <authorList>
            <person name="da Piedade I."/>
            <person name="Tang M.H.E."/>
            <person name="Bojesen A.M."/>
        </authorList>
    </citation>
    <scope>NUCLEOTIDE SEQUENCE [LARGE SCALE GENOMIC DNA]</scope>
    <source>
        <strain evidence="7 8">Sz4is</strain>
    </source>
</reference>
<feature type="transmembrane region" description="Helical" evidence="6">
    <location>
        <begin position="75"/>
        <end position="101"/>
    </location>
</feature>
<dbReference type="InterPro" id="IPR003339">
    <property type="entry name" value="ABC/ECF_trnsptr_transmembrane"/>
</dbReference>
<dbReference type="GO" id="GO:0005886">
    <property type="term" value="C:plasma membrane"/>
    <property type="evidence" value="ECO:0007669"/>
    <property type="project" value="UniProtKB-ARBA"/>
</dbReference>
<dbReference type="AlphaFoldDB" id="A0AAW3GJ64"/>
<evidence type="ECO:0000313" key="8">
    <source>
        <dbReference type="Proteomes" id="UP000032278"/>
    </source>
</evidence>
<evidence type="ECO:0000313" key="7">
    <source>
        <dbReference type="EMBL" id="KIS15741.1"/>
    </source>
</evidence>
<sequence>MNDVRTIDPRIKLTLLPVIGFISFFISDTILLFVILLFSFLLYIYSGIYKKAVPFLIFFSLLLGLEYTMEKISDYNFVFALYMMIYFLSRMTLIAMFAAYITRTTQISEMIEALNRMKIPRSISIPFSVLLRFAPTMRHEVKALKENMKIRGVIKSEFFILLHPIKYVEYTLIPFLMRMIKVSDELSASALIRGLDSDEKRITLTELRFRKADLLIGLLGALMIILVIVIQKIY</sequence>
<comment type="subcellular location">
    <subcellularLocation>
        <location evidence="1">Membrane</location>
        <topology evidence="1">Multi-pass membrane protein</topology>
    </subcellularLocation>
</comment>
<feature type="transmembrane region" description="Helical" evidence="6">
    <location>
        <begin position="52"/>
        <end position="69"/>
    </location>
</feature>
<evidence type="ECO:0000256" key="1">
    <source>
        <dbReference type="ARBA" id="ARBA00004141"/>
    </source>
</evidence>
<feature type="transmembrane region" description="Helical" evidence="6">
    <location>
        <begin position="20"/>
        <end position="45"/>
    </location>
</feature>
<evidence type="ECO:0000256" key="4">
    <source>
        <dbReference type="ARBA" id="ARBA00022989"/>
    </source>
</evidence>
<protein>
    <submittedName>
        <fullName evidence="7">Cobalt transport protein cbiQ</fullName>
    </submittedName>
</protein>
<keyword evidence="3 6" id="KW-0812">Transmembrane</keyword>
<dbReference type="Pfam" id="PF02361">
    <property type="entry name" value="CbiQ"/>
    <property type="match status" value="1"/>
</dbReference>